<dbReference type="Gene3D" id="3.40.50.1820">
    <property type="entry name" value="alpha/beta hydrolase"/>
    <property type="match status" value="1"/>
</dbReference>
<dbReference type="InterPro" id="IPR043187">
    <property type="entry name" value="CM06B1-like"/>
</dbReference>
<organism evidence="2 3">
    <name type="scientific">Acrobeloides nanus</name>
    <dbReference type="NCBI Taxonomy" id="290746"/>
    <lineage>
        <taxon>Eukaryota</taxon>
        <taxon>Metazoa</taxon>
        <taxon>Ecdysozoa</taxon>
        <taxon>Nematoda</taxon>
        <taxon>Chromadorea</taxon>
        <taxon>Rhabditida</taxon>
        <taxon>Tylenchina</taxon>
        <taxon>Cephalobomorpha</taxon>
        <taxon>Cephaloboidea</taxon>
        <taxon>Cephalobidae</taxon>
        <taxon>Acrobeloides</taxon>
    </lineage>
</organism>
<dbReference type="AlphaFoldDB" id="A0A914E1S6"/>
<dbReference type="WBParaSite" id="ACRNAN_scaffold4880.g22681.t1">
    <property type="protein sequence ID" value="ACRNAN_scaffold4880.g22681.t1"/>
    <property type="gene ID" value="ACRNAN_scaffold4880.g22681"/>
</dbReference>
<dbReference type="InterPro" id="IPR029058">
    <property type="entry name" value="AB_hydrolase_fold"/>
</dbReference>
<accession>A0A914E1S6</accession>
<dbReference type="Proteomes" id="UP000887540">
    <property type="component" value="Unplaced"/>
</dbReference>
<dbReference type="SUPFAM" id="SSF53474">
    <property type="entry name" value="alpha/beta-Hydrolases"/>
    <property type="match status" value="1"/>
</dbReference>
<dbReference type="InterPro" id="IPR002018">
    <property type="entry name" value="CarbesteraseB"/>
</dbReference>
<evidence type="ECO:0000313" key="3">
    <source>
        <dbReference type="WBParaSite" id="ACRNAN_scaffold4880.g22681.t1"/>
    </source>
</evidence>
<reference evidence="3" key="1">
    <citation type="submission" date="2022-11" db="UniProtKB">
        <authorList>
            <consortium name="WormBaseParasite"/>
        </authorList>
    </citation>
    <scope>IDENTIFICATION</scope>
</reference>
<evidence type="ECO:0000313" key="2">
    <source>
        <dbReference type="Proteomes" id="UP000887540"/>
    </source>
</evidence>
<dbReference type="Pfam" id="PF00135">
    <property type="entry name" value="COesterase"/>
    <property type="match status" value="1"/>
</dbReference>
<sequence length="254" mass="29408">MNGKKGFKINDGEMDLAPNIDGDFLPKSIDELRKDMPKKIVLDGVTEKEGIAFCHIMKPKGDLKHAIENILTTALIARKVKNVEEAKKKLLMIYYKGVDINNKKQLVKVYVDVMGEALFNIPNWELCHEVVENGHIVYQYMFEYVNPKCFGWIKFLLPLITSIKNSGIFSKFFPRQMNEIRMAEIMTTYLTNFAKYGNPNGIKNNDDEYWEPLSIGNTTKFLKINLPKPVMQDNLHQGRVKAWQQILKEDKLYN</sequence>
<feature type="domain" description="Carboxylesterase type B" evidence="1">
    <location>
        <begin position="9"/>
        <end position="243"/>
    </location>
</feature>
<name>A0A914E1S6_9BILA</name>
<dbReference type="PANTHER" id="PTHR45029:SF6">
    <property type="entry name" value="CARBOXYLIC ESTER HYDROLASE"/>
    <property type="match status" value="1"/>
</dbReference>
<dbReference type="PANTHER" id="PTHR45029">
    <property type="entry name" value="CARBOXYLIC ESTER HYDROLASE-RELATED"/>
    <property type="match status" value="1"/>
</dbReference>
<evidence type="ECO:0000259" key="1">
    <source>
        <dbReference type="Pfam" id="PF00135"/>
    </source>
</evidence>
<protein>
    <submittedName>
        <fullName evidence="3">Carboxylesterase type B domain-containing protein</fullName>
    </submittedName>
</protein>
<keyword evidence="2" id="KW-1185">Reference proteome</keyword>
<proteinExistence type="predicted"/>